<protein>
    <submittedName>
        <fullName evidence="2">Pimeloyl-ACP methyl ester carboxylesterase</fullName>
    </submittedName>
</protein>
<keyword evidence="3" id="KW-1185">Reference proteome</keyword>
<dbReference type="InterPro" id="IPR029058">
    <property type="entry name" value="AB_hydrolase_fold"/>
</dbReference>
<reference evidence="2 3" key="1">
    <citation type="submission" date="2021-03" db="EMBL/GenBank/DDBJ databases">
        <title>Genomic Encyclopedia of Type Strains, Phase IV (KMG-IV): sequencing the most valuable type-strain genomes for metagenomic binning, comparative biology and taxonomic classification.</title>
        <authorList>
            <person name="Goeker M."/>
        </authorList>
    </citation>
    <scope>NUCLEOTIDE SEQUENCE [LARGE SCALE GENOMIC DNA]</scope>
    <source>
        <strain evidence="2 3">DSM 21600</strain>
    </source>
</reference>
<dbReference type="Gene3D" id="3.40.50.1820">
    <property type="entry name" value="alpha/beta hydrolase"/>
    <property type="match status" value="1"/>
</dbReference>
<dbReference type="EMBL" id="JAGGJU010000001">
    <property type="protein sequence ID" value="MBP1848902.1"/>
    <property type="molecule type" value="Genomic_DNA"/>
</dbReference>
<dbReference type="Pfam" id="PF00561">
    <property type="entry name" value="Abhydrolase_1"/>
    <property type="match status" value="1"/>
</dbReference>
<dbReference type="RefSeq" id="WP_245223799.1">
    <property type="nucleotide sequence ID" value="NZ_JAGGJU010000001.1"/>
</dbReference>
<dbReference type="PANTHER" id="PTHR43689:SF8">
    <property type="entry name" value="ALPHA_BETA-HYDROLASES SUPERFAMILY PROTEIN"/>
    <property type="match status" value="1"/>
</dbReference>
<dbReference type="SUPFAM" id="SSF53474">
    <property type="entry name" value="alpha/beta-Hydrolases"/>
    <property type="match status" value="1"/>
</dbReference>
<proteinExistence type="predicted"/>
<evidence type="ECO:0000313" key="3">
    <source>
        <dbReference type="Proteomes" id="UP000759443"/>
    </source>
</evidence>
<dbReference type="Proteomes" id="UP000759443">
    <property type="component" value="Unassembled WGS sequence"/>
</dbReference>
<dbReference type="PRINTS" id="PR00111">
    <property type="entry name" value="ABHYDROLASE"/>
</dbReference>
<gene>
    <name evidence="2" type="ORF">J2Z17_000319</name>
</gene>
<feature type="domain" description="AB hydrolase-1" evidence="1">
    <location>
        <begin position="69"/>
        <end position="304"/>
    </location>
</feature>
<dbReference type="PANTHER" id="PTHR43689">
    <property type="entry name" value="HYDROLASE"/>
    <property type="match status" value="1"/>
</dbReference>
<dbReference type="InterPro" id="IPR000073">
    <property type="entry name" value="AB_hydrolase_1"/>
</dbReference>
<accession>A0ABS4DTA6</accession>
<evidence type="ECO:0000259" key="1">
    <source>
        <dbReference type="Pfam" id="PF00561"/>
    </source>
</evidence>
<evidence type="ECO:0000313" key="2">
    <source>
        <dbReference type="EMBL" id="MBP1848902.1"/>
    </source>
</evidence>
<name>A0ABS4DTA6_9HYPH</name>
<sequence>MLLVVLLFTMVMALAIMVALAVLAGAVAAPWRSAQITRRIPNIATRVDIGDGVMINALHMPAGPNADLPPIVFIHGASGNLRDQAGAFLNILHDRADLLFVDRPGHGYSDRGSPENDIPFGQAKAIAATMTSFGIDRAIIVGHSFGGAIAATFAALMPARTAGLVLLAPASHPWPGRVEWYYRLAAHEKYGRFFCKAVALHAGLAILDQATQNVFLPNKRPLDYNVKSAPELVLRPEVFRANAIDVVKLNDYVTKFQPYYSRITAPTMIVTGDSDHIVAEEIHSEGLARDIEGARLIRVKGLGHKPDYKATDLVVATIETIAGKTPDLEKITKQVEARLEKEQR</sequence>
<organism evidence="2 3">
    <name type="scientific">Rhizobium halophytocola</name>
    <dbReference type="NCBI Taxonomy" id="735519"/>
    <lineage>
        <taxon>Bacteria</taxon>
        <taxon>Pseudomonadati</taxon>
        <taxon>Pseudomonadota</taxon>
        <taxon>Alphaproteobacteria</taxon>
        <taxon>Hyphomicrobiales</taxon>
        <taxon>Rhizobiaceae</taxon>
        <taxon>Rhizobium/Agrobacterium group</taxon>
        <taxon>Rhizobium</taxon>
    </lineage>
</organism>
<comment type="caution">
    <text evidence="2">The sequence shown here is derived from an EMBL/GenBank/DDBJ whole genome shotgun (WGS) entry which is preliminary data.</text>
</comment>